<comment type="caution">
    <text evidence="2">The sequence shown here is derived from an EMBL/GenBank/DDBJ whole genome shotgun (WGS) entry which is preliminary data.</text>
</comment>
<feature type="compositionally biased region" description="Basic and acidic residues" evidence="1">
    <location>
        <begin position="8"/>
        <end position="60"/>
    </location>
</feature>
<feature type="region of interest" description="Disordered" evidence="1">
    <location>
        <begin position="1"/>
        <end position="60"/>
    </location>
</feature>
<dbReference type="EMBL" id="NIVC01000974">
    <property type="protein sequence ID" value="PAA74183.1"/>
    <property type="molecule type" value="Genomic_DNA"/>
</dbReference>
<evidence type="ECO:0000256" key="1">
    <source>
        <dbReference type="SAM" id="MobiDB-lite"/>
    </source>
</evidence>
<accession>A0A267FKD3</accession>
<dbReference type="InterPro" id="IPR041966">
    <property type="entry name" value="LOTUS-like"/>
</dbReference>
<organism evidence="2 3">
    <name type="scientific">Macrostomum lignano</name>
    <dbReference type="NCBI Taxonomy" id="282301"/>
    <lineage>
        <taxon>Eukaryota</taxon>
        <taxon>Metazoa</taxon>
        <taxon>Spiralia</taxon>
        <taxon>Lophotrochozoa</taxon>
        <taxon>Platyhelminthes</taxon>
        <taxon>Rhabditophora</taxon>
        <taxon>Macrostomorpha</taxon>
        <taxon>Macrostomida</taxon>
        <taxon>Macrostomidae</taxon>
        <taxon>Macrostomum</taxon>
    </lineage>
</organism>
<dbReference type="Proteomes" id="UP000215902">
    <property type="component" value="Unassembled WGS sequence"/>
</dbReference>
<evidence type="ECO:0000313" key="3">
    <source>
        <dbReference type="Proteomes" id="UP000215902"/>
    </source>
</evidence>
<evidence type="ECO:0008006" key="4">
    <source>
        <dbReference type="Google" id="ProtNLM"/>
    </source>
</evidence>
<dbReference type="OrthoDB" id="341421at2759"/>
<feature type="compositionally biased region" description="Basic and acidic residues" evidence="1">
    <location>
        <begin position="723"/>
        <end position="732"/>
    </location>
</feature>
<evidence type="ECO:0000313" key="2">
    <source>
        <dbReference type="EMBL" id="PAA74183.1"/>
    </source>
</evidence>
<sequence length="868" mass="99356">KANMKQSVWERIKDQKCPSEQDTKLERERQRKEERERQRKEERERQRQLELQGQRDAERSAKQAEAVESIVELVRVAAERLSMPLRPAHLAQSFEIFYKQPFPLDLFDRSSAEKVAVNLALSGRLVLDSKRCLRVASNAMVESAKCSASASKRQLSLPAEVKKRLLCIAYVYPGLPVLLLPEKYREDFNCQLPSFSSMGCNNLLDLLRQIPGIVLMKNPIDPDLRIAVYGTRLPNLPKAPPFPENCVPPGYRLPVERMRRPRQPAVGTEVSAHYLLQQQYNVLVPLASNSGPGRFFVIPHGEVSNRLDKLMEQLDSAEHPPMPEVYTRPDQLCVAVTKQGCRRVRIVSHAADGSADRRLVEDVDYGELLTVGLSDLRCMHRRFAEGVPAHAILCRLAFLIPNGGAAQFDEAAVKEFHRITQDVLLKLTVDLEPPVDQPHAPYSVYLDGEMGSFLEFFSRQSLGLLPIQIDFKQKAFAPLGKVDRLCKPDGKKAAQCEPEASVRTGGHSDIEEVGTDAEAGSSRAMTPEAGDGLDENLQEYDHNQDYEQQDNERQDYEQQNYERQDYEQQDYERQDYEQQDYERQDYEQQDYERQDYEQQDYERQDYEQQDYERQDYEQQEDYERQYYEQQGYEHQADNEWQDYEPQADDEQHQAYEQQQDFERQCCEQPCSEPIRFPSEVGDKLTSNMNEAPGEKKSSFAVANRCSDRARQVKATDLQTANRDSMRRSDAQMKKSRLSIRQRVSLAAGALAGIRADLASVRQPACSGLLSSARARLTRCSVQLQLFCLEEPEQGSDASSSSESDLPCQTQQSEFQCLAPTSTPSLAASHSLAHILTPVSFCFLCFLLVYVVCFLYYLHVYINIYMKDK</sequence>
<feature type="compositionally biased region" description="Basic and acidic residues" evidence="1">
    <location>
        <begin position="539"/>
        <end position="618"/>
    </location>
</feature>
<feature type="region of interest" description="Disordered" evidence="1">
    <location>
        <begin position="713"/>
        <end position="735"/>
    </location>
</feature>
<feature type="non-terminal residue" evidence="2">
    <location>
        <position position="1"/>
    </location>
</feature>
<proteinExistence type="predicted"/>
<gene>
    <name evidence="2" type="ORF">BOX15_Mlig026543g1</name>
</gene>
<feature type="region of interest" description="Disordered" evidence="1">
    <location>
        <begin position="490"/>
        <end position="618"/>
    </location>
</feature>
<dbReference type="AlphaFoldDB" id="A0A267FKD3"/>
<name>A0A267FKD3_9PLAT</name>
<dbReference type="Gene3D" id="2.30.30.140">
    <property type="match status" value="1"/>
</dbReference>
<dbReference type="SUPFAM" id="SSF63748">
    <property type="entry name" value="Tudor/PWWP/MBT"/>
    <property type="match status" value="1"/>
</dbReference>
<keyword evidence="3" id="KW-1185">Reference proteome</keyword>
<reference evidence="2 3" key="1">
    <citation type="submission" date="2017-06" db="EMBL/GenBank/DDBJ databases">
        <title>A platform for efficient transgenesis in Macrostomum lignano, a flatworm model organism for stem cell research.</title>
        <authorList>
            <person name="Berezikov E."/>
        </authorList>
    </citation>
    <scope>NUCLEOTIDE SEQUENCE [LARGE SCALE GENOMIC DNA]</scope>
    <source>
        <strain evidence="2">DV1</strain>
        <tissue evidence="2">Whole organism</tissue>
    </source>
</reference>
<protein>
    <recommendedName>
        <fullName evidence="4">Tudor domain-containing protein</fullName>
    </recommendedName>
</protein>
<dbReference type="Gene3D" id="3.30.420.610">
    <property type="entry name" value="LOTUS domain-like"/>
    <property type="match status" value="1"/>
</dbReference>